<accession>A0A382GBQ4</accession>
<reference evidence="2" key="1">
    <citation type="submission" date="2018-05" db="EMBL/GenBank/DDBJ databases">
        <authorList>
            <person name="Lanie J.A."/>
            <person name="Ng W.-L."/>
            <person name="Kazmierczak K.M."/>
            <person name="Andrzejewski T.M."/>
            <person name="Davidsen T.M."/>
            <person name="Wayne K.J."/>
            <person name="Tettelin H."/>
            <person name="Glass J.I."/>
            <person name="Rusch D."/>
            <person name="Podicherti R."/>
            <person name="Tsui H.-C.T."/>
            <person name="Winkler M.E."/>
        </authorList>
    </citation>
    <scope>NUCLEOTIDE SEQUENCE</scope>
</reference>
<evidence type="ECO:0000313" key="2">
    <source>
        <dbReference type="EMBL" id="SVB72023.1"/>
    </source>
</evidence>
<evidence type="ECO:0000256" key="1">
    <source>
        <dbReference type="SAM" id="MobiDB-lite"/>
    </source>
</evidence>
<gene>
    <name evidence="2" type="ORF">METZ01_LOCUS224877</name>
</gene>
<sequence length="93" mass="10838">MSEHHYRGGFSGFFPDRNRDSLSIPVYRSYNRKVDFHPSVFDLLYLQIEWANCFEGQRCLDFQIVNVPVPADQGSRPNDEIENDPFFGPHLST</sequence>
<dbReference type="EMBL" id="UINC01054383">
    <property type="protein sequence ID" value="SVB72023.1"/>
    <property type="molecule type" value="Genomic_DNA"/>
</dbReference>
<proteinExistence type="predicted"/>
<dbReference type="AlphaFoldDB" id="A0A382GBQ4"/>
<name>A0A382GBQ4_9ZZZZ</name>
<protein>
    <submittedName>
        <fullName evidence="2">Uncharacterized protein</fullName>
    </submittedName>
</protein>
<organism evidence="2">
    <name type="scientific">marine metagenome</name>
    <dbReference type="NCBI Taxonomy" id="408172"/>
    <lineage>
        <taxon>unclassified sequences</taxon>
        <taxon>metagenomes</taxon>
        <taxon>ecological metagenomes</taxon>
    </lineage>
</organism>
<feature type="region of interest" description="Disordered" evidence="1">
    <location>
        <begin position="72"/>
        <end position="93"/>
    </location>
</feature>